<dbReference type="GO" id="GO:0043022">
    <property type="term" value="F:ribosome binding"/>
    <property type="evidence" value="ECO:0007669"/>
    <property type="project" value="TreeGrafter"/>
</dbReference>
<proteinExistence type="predicted"/>
<keyword evidence="4" id="KW-1185">Reference proteome</keyword>
<dbReference type="EC" id="3.1.1.29" evidence="3"/>
<dbReference type="GO" id="GO:0003747">
    <property type="term" value="F:translation release factor activity"/>
    <property type="evidence" value="ECO:0007669"/>
    <property type="project" value="InterPro"/>
</dbReference>
<dbReference type="Gene3D" id="3.30.160.20">
    <property type="match status" value="1"/>
</dbReference>
<dbReference type="Proteomes" id="UP000564885">
    <property type="component" value="Unassembled WGS sequence"/>
</dbReference>
<feature type="domain" description="Prokaryotic-type class I peptide chain release factors" evidence="2">
    <location>
        <begin position="21"/>
        <end position="37"/>
    </location>
</feature>
<dbReference type="RefSeq" id="WP_171216592.1">
    <property type="nucleotide sequence ID" value="NZ_JABEPP010000001.1"/>
</dbReference>
<organism evidence="3 4">
    <name type="scientific">Enterovirga aerilata</name>
    <dbReference type="NCBI Taxonomy" id="2730920"/>
    <lineage>
        <taxon>Bacteria</taxon>
        <taxon>Pseudomonadati</taxon>
        <taxon>Pseudomonadota</taxon>
        <taxon>Alphaproteobacteria</taxon>
        <taxon>Hyphomicrobiales</taxon>
        <taxon>Methylobacteriaceae</taxon>
        <taxon>Enterovirga</taxon>
    </lineage>
</organism>
<dbReference type="EMBL" id="JABEPP010000001">
    <property type="protein sequence ID" value="NNM71092.1"/>
    <property type="molecule type" value="Genomic_DNA"/>
</dbReference>
<dbReference type="PANTHER" id="PTHR47814:SF1">
    <property type="entry name" value="PEPTIDYL-TRNA HYDROLASE ARFB"/>
    <property type="match status" value="1"/>
</dbReference>
<dbReference type="InterPro" id="IPR000352">
    <property type="entry name" value="Pep_chain_release_fac_I"/>
</dbReference>
<dbReference type="FunFam" id="3.30.160.20:FF:000046">
    <property type="entry name" value="Peptidyl-tRNA hydrolase ICT1"/>
    <property type="match status" value="1"/>
</dbReference>
<keyword evidence="3" id="KW-0378">Hydrolase</keyword>
<feature type="compositionally biased region" description="Basic residues" evidence="1">
    <location>
        <begin position="125"/>
        <end position="134"/>
    </location>
</feature>
<dbReference type="GO" id="GO:0004045">
    <property type="term" value="F:peptidyl-tRNA hydrolase activity"/>
    <property type="evidence" value="ECO:0007669"/>
    <property type="project" value="UniProtKB-EC"/>
</dbReference>
<feature type="region of interest" description="Disordered" evidence="1">
    <location>
        <begin position="101"/>
        <end position="140"/>
    </location>
</feature>
<comment type="caution">
    <text evidence="3">The sequence shown here is derived from an EMBL/GenBank/DDBJ whole genome shotgun (WGS) entry which is preliminary data.</text>
</comment>
<name>A0A849HVF7_9HYPH</name>
<dbReference type="GO" id="GO:0072344">
    <property type="term" value="P:rescue of stalled ribosome"/>
    <property type="evidence" value="ECO:0007669"/>
    <property type="project" value="TreeGrafter"/>
</dbReference>
<dbReference type="NCBIfam" id="NF006718">
    <property type="entry name" value="PRK09256.1"/>
    <property type="match status" value="1"/>
</dbReference>
<protein>
    <submittedName>
        <fullName evidence="3">Aminoacyl-tRNA hydrolase</fullName>
        <ecNumber evidence="3">3.1.1.29</ecNumber>
    </submittedName>
</protein>
<evidence type="ECO:0000259" key="2">
    <source>
        <dbReference type="PROSITE" id="PS00745"/>
    </source>
</evidence>
<dbReference type="AlphaFoldDB" id="A0A849HVF7"/>
<gene>
    <name evidence="3" type="primary">arfB</name>
    <name evidence="3" type="ORF">HJG44_01615</name>
</gene>
<reference evidence="3 4" key="1">
    <citation type="submission" date="2020-04" db="EMBL/GenBank/DDBJ databases">
        <title>Enterovirga sp. isolate from soil.</title>
        <authorList>
            <person name="Chea S."/>
            <person name="Kim D.-U."/>
        </authorList>
    </citation>
    <scope>NUCLEOTIDE SEQUENCE [LARGE SCALE GENOMIC DNA]</scope>
    <source>
        <strain evidence="3 4">DB1703</strain>
    </source>
</reference>
<dbReference type="Pfam" id="PF00472">
    <property type="entry name" value="RF-1"/>
    <property type="match status" value="1"/>
</dbReference>
<accession>A0A849HVF7</accession>
<evidence type="ECO:0000313" key="4">
    <source>
        <dbReference type="Proteomes" id="UP000564885"/>
    </source>
</evidence>
<evidence type="ECO:0000313" key="3">
    <source>
        <dbReference type="EMBL" id="NNM71092.1"/>
    </source>
</evidence>
<sequence length="140" mass="15464">MIHVTPSIVLDEAEISESFVRASGPGGQNVNKVSTAVELRFDAARSPALSEAVFHRLAALAGRRMTQDGVVVIEAQRFRSREQNRADALERLVALIRQAAVAQKPRRPTRPTLSSKVRRLEGKTRRATVKKLRGAARLED</sequence>
<dbReference type="PANTHER" id="PTHR47814">
    <property type="entry name" value="PEPTIDYL-TRNA HYDROLASE ARFB"/>
    <property type="match status" value="1"/>
</dbReference>
<dbReference type="SUPFAM" id="SSF110916">
    <property type="entry name" value="Peptidyl-tRNA hydrolase domain-like"/>
    <property type="match status" value="1"/>
</dbReference>
<dbReference type="PROSITE" id="PS00745">
    <property type="entry name" value="RF_PROK_I"/>
    <property type="match status" value="1"/>
</dbReference>
<evidence type="ECO:0000256" key="1">
    <source>
        <dbReference type="SAM" id="MobiDB-lite"/>
    </source>
</evidence>